<dbReference type="GeneID" id="42309357"/>
<evidence type="ECO:0000313" key="5">
    <source>
        <dbReference type="Proteomes" id="UP000182836"/>
    </source>
</evidence>
<dbReference type="AlphaFoldDB" id="A0A0D1VJS2"/>
<sequence>MNTIKNSEEIKILYDELWNKLQKHDEIYVKKILNNCLVKLDKAQSKDSIPDMLKSLFKKPMFWIGLISVIVMVPIIFTLFIWISLLIE</sequence>
<feature type="transmembrane region" description="Helical" evidence="1">
    <location>
        <begin position="62"/>
        <end position="87"/>
    </location>
</feature>
<organism evidence="2 4">
    <name type="scientific">Aneurinibacillus migulanus</name>
    <name type="common">Bacillus migulanus</name>
    <dbReference type="NCBI Taxonomy" id="47500"/>
    <lineage>
        <taxon>Bacteria</taxon>
        <taxon>Bacillati</taxon>
        <taxon>Bacillota</taxon>
        <taxon>Bacilli</taxon>
        <taxon>Bacillales</taxon>
        <taxon>Paenibacillaceae</taxon>
        <taxon>Aneurinibacillus group</taxon>
        <taxon>Aneurinibacillus</taxon>
    </lineage>
</organism>
<keyword evidence="1" id="KW-1133">Transmembrane helix</keyword>
<proteinExistence type="predicted"/>
<evidence type="ECO:0000256" key="1">
    <source>
        <dbReference type="SAM" id="Phobius"/>
    </source>
</evidence>
<dbReference type="OrthoDB" id="2663650at2"/>
<dbReference type="Proteomes" id="UP000037269">
    <property type="component" value="Unassembled WGS sequence"/>
</dbReference>
<evidence type="ECO:0000313" key="4">
    <source>
        <dbReference type="Proteomes" id="UP000037269"/>
    </source>
</evidence>
<dbReference type="PATRIC" id="fig|47500.8.peg.7150"/>
<dbReference type="EMBL" id="LGUG01000013">
    <property type="protein sequence ID" value="KON84181.1"/>
    <property type="molecule type" value="Genomic_DNA"/>
</dbReference>
<gene>
    <name evidence="2" type="ORF">AF333_29960</name>
    <name evidence="3" type="ORF">SAMN04487909_12932</name>
</gene>
<keyword evidence="4" id="KW-1185">Reference proteome</keyword>
<evidence type="ECO:0000313" key="2">
    <source>
        <dbReference type="EMBL" id="KON84181.1"/>
    </source>
</evidence>
<reference evidence="3 5" key="2">
    <citation type="submission" date="2016-10" db="EMBL/GenBank/DDBJ databases">
        <authorList>
            <person name="de Groot N.N."/>
        </authorList>
    </citation>
    <scope>NUCLEOTIDE SEQUENCE [LARGE SCALE GENOMIC DNA]</scope>
    <source>
        <strain evidence="3 5">DSM 2895</strain>
    </source>
</reference>
<name>A0A0D1VJS2_ANEMI</name>
<keyword evidence="1" id="KW-0472">Membrane</keyword>
<dbReference type="EMBL" id="FNED01000029">
    <property type="protein sequence ID" value="SDJ81752.1"/>
    <property type="molecule type" value="Genomic_DNA"/>
</dbReference>
<accession>A0A0D1VJS2</accession>
<keyword evidence="1" id="KW-0812">Transmembrane</keyword>
<reference evidence="2 4" key="1">
    <citation type="submission" date="2015-07" db="EMBL/GenBank/DDBJ databases">
        <title>Fjat-14205 dsm 2895.</title>
        <authorList>
            <person name="Liu B."/>
            <person name="Wang J."/>
            <person name="Zhu Y."/>
            <person name="Liu G."/>
            <person name="Chen Q."/>
            <person name="Chen Z."/>
            <person name="Lan J."/>
            <person name="Che J."/>
            <person name="Ge C."/>
            <person name="Shi H."/>
            <person name="Pan Z."/>
            <person name="Liu X."/>
        </authorList>
    </citation>
    <scope>NUCLEOTIDE SEQUENCE [LARGE SCALE GENOMIC DNA]</scope>
    <source>
        <strain evidence="2 4">DSM 2895</strain>
    </source>
</reference>
<protein>
    <submittedName>
        <fullName evidence="2">Uncharacterized protein</fullName>
    </submittedName>
</protein>
<dbReference type="RefSeq" id="WP_043063590.1">
    <property type="nucleotide sequence ID" value="NZ_BJOA01000087.1"/>
</dbReference>
<dbReference type="Proteomes" id="UP000182836">
    <property type="component" value="Unassembled WGS sequence"/>
</dbReference>
<evidence type="ECO:0000313" key="3">
    <source>
        <dbReference type="EMBL" id="SDJ81752.1"/>
    </source>
</evidence>